<dbReference type="Gene3D" id="3.30.479.10">
    <property type="entry name" value="6-pyruvoyl tetrahydropterin synthase/QueD"/>
    <property type="match status" value="1"/>
</dbReference>
<evidence type="ECO:0000313" key="11">
    <source>
        <dbReference type="Proteomes" id="UP000186922"/>
    </source>
</evidence>
<dbReference type="FunFam" id="3.30.479.10:FF:000003">
    <property type="entry name" value="6-pyruvoyl tetrahydrobiopterin synthase"/>
    <property type="match status" value="1"/>
</dbReference>
<keyword evidence="7" id="KW-0862">Zinc</keyword>
<dbReference type="AlphaFoldDB" id="A0A1D1V6E9"/>
<name>A0A1D1V6E9_RAMVA</name>
<keyword evidence="11" id="KW-1185">Reference proteome</keyword>
<dbReference type="GO" id="GO:0046872">
    <property type="term" value="F:metal ion binding"/>
    <property type="evidence" value="ECO:0007669"/>
    <property type="project" value="UniProtKB-KW"/>
</dbReference>
<dbReference type="InterPro" id="IPR022470">
    <property type="entry name" value="PTPS_Cys_AS"/>
</dbReference>
<evidence type="ECO:0000313" key="10">
    <source>
        <dbReference type="EMBL" id="GAU95632.1"/>
    </source>
</evidence>
<gene>
    <name evidence="10" type="primary">RvY_07219</name>
    <name evidence="10" type="synonym">RvY_07219.1</name>
    <name evidence="10" type="ORF">RvY_07219-1</name>
</gene>
<comment type="similarity">
    <text evidence="3">Belongs to the PTPS family.</text>
</comment>
<reference evidence="10 11" key="1">
    <citation type="journal article" date="2016" name="Nat. Commun.">
        <title>Extremotolerant tardigrade genome and improved radiotolerance of human cultured cells by tardigrade-unique protein.</title>
        <authorList>
            <person name="Hashimoto T."/>
            <person name="Horikawa D.D."/>
            <person name="Saito Y."/>
            <person name="Kuwahara H."/>
            <person name="Kozuka-Hata H."/>
            <person name="Shin-I T."/>
            <person name="Minakuchi Y."/>
            <person name="Ohishi K."/>
            <person name="Motoyama A."/>
            <person name="Aizu T."/>
            <person name="Enomoto A."/>
            <person name="Kondo K."/>
            <person name="Tanaka S."/>
            <person name="Hara Y."/>
            <person name="Koshikawa S."/>
            <person name="Sagara H."/>
            <person name="Miura T."/>
            <person name="Yokobori S."/>
            <person name="Miyagawa K."/>
            <person name="Suzuki Y."/>
            <person name="Kubo T."/>
            <person name="Oyama M."/>
            <person name="Kohara Y."/>
            <person name="Fujiyama A."/>
            <person name="Arakawa K."/>
            <person name="Katayama T."/>
            <person name="Toyoda A."/>
            <person name="Kunieda T."/>
        </authorList>
    </citation>
    <scope>NUCLEOTIDE SEQUENCE [LARGE SCALE GENOMIC DNA]</scope>
    <source>
        <strain evidence="10 11">YOKOZUNA-1</strain>
    </source>
</reference>
<evidence type="ECO:0000256" key="3">
    <source>
        <dbReference type="ARBA" id="ARBA00009164"/>
    </source>
</evidence>
<comment type="caution">
    <text evidence="10">The sequence shown here is derived from an EMBL/GenBank/DDBJ whole genome shotgun (WGS) entry which is preliminary data.</text>
</comment>
<evidence type="ECO:0000256" key="5">
    <source>
        <dbReference type="ARBA" id="ARBA00015587"/>
    </source>
</evidence>
<evidence type="ECO:0000256" key="4">
    <source>
        <dbReference type="ARBA" id="ARBA00013100"/>
    </source>
</evidence>
<protein>
    <recommendedName>
        <fullName evidence="5">6-pyruvoyl tetrahydrobiopterin synthase</fullName>
        <ecNumber evidence="4">4.2.3.12</ecNumber>
    </recommendedName>
</protein>
<dbReference type="InterPro" id="IPR022469">
    <property type="entry name" value="PTPS_His_AS"/>
</dbReference>
<dbReference type="UniPathway" id="UPA00849">
    <property type="reaction ID" value="UER00819"/>
</dbReference>
<evidence type="ECO:0000256" key="6">
    <source>
        <dbReference type="ARBA" id="ARBA00022723"/>
    </source>
</evidence>
<evidence type="ECO:0000256" key="9">
    <source>
        <dbReference type="ARBA" id="ARBA00023239"/>
    </source>
</evidence>
<dbReference type="Pfam" id="PF01242">
    <property type="entry name" value="PTPS"/>
    <property type="match status" value="1"/>
</dbReference>
<evidence type="ECO:0000256" key="1">
    <source>
        <dbReference type="ARBA" id="ARBA00001947"/>
    </source>
</evidence>
<dbReference type="Proteomes" id="UP000186922">
    <property type="component" value="Unassembled WGS sequence"/>
</dbReference>
<keyword evidence="6" id="KW-0479">Metal-binding</keyword>
<dbReference type="PANTHER" id="PTHR12589">
    <property type="entry name" value="PYRUVOYL TETRAHYDROBIOPTERIN SYNTHASE"/>
    <property type="match status" value="1"/>
</dbReference>
<comment type="pathway">
    <text evidence="2">Cofactor biosynthesis; tetrahydrobiopterin biosynthesis; tetrahydrobiopterin from 7,8-dihydroneopterin triphosphate: step 1/3.</text>
</comment>
<evidence type="ECO:0000256" key="2">
    <source>
        <dbReference type="ARBA" id="ARBA00005126"/>
    </source>
</evidence>
<dbReference type="GO" id="GO:0003874">
    <property type="term" value="F:6-pyruvoyltetrahydropterin synthase activity"/>
    <property type="evidence" value="ECO:0007669"/>
    <property type="project" value="UniProtKB-EC"/>
</dbReference>
<comment type="cofactor">
    <cofactor evidence="1">
        <name>Zn(2+)</name>
        <dbReference type="ChEBI" id="CHEBI:29105"/>
    </cofactor>
</comment>
<dbReference type="SUPFAM" id="SSF55620">
    <property type="entry name" value="Tetrahydrobiopterin biosynthesis enzymes-like"/>
    <property type="match status" value="1"/>
</dbReference>
<organism evidence="10 11">
    <name type="scientific">Ramazzottius varieornatus</name>
    <name type="common">Water bear</name>
    <name type="synonym">Tardigrade</name>
    <dbReference type="NCBI Taxonomy" id="947166"/>
    <lineage>
        <taxon>Eukaryota</taxon>
        <taxon>Metazoa</taxon>
        <taxon>Ecdysozoa</taxon>
        <taxon>Tardigrada</taxon>
        <taxon>Eutardigrada</taxon>
        <taxon>Parachela</taxon>
        <taxon>Hypsibioidea</taxon>
        <taxon>Ramazzottiidae</taxon>
        <taxon>Ramazzottius</taxon>
    </lineage>
</organism>
<sequence>MKSFFFISLIQDQGGPSSRSISALDWKSSPSGFTDLPSNSHRSTATDPRMNPVVYLTRVESFSASHRLHSLHLSDKENKDIFGKCNNPNGHGHNYKVEVTVQGSIDPRTGMAINITDLKRVMQVAIMDCLDHKNLDQDVPYFGTAVSTAENICVFIWSQILPQLPETVRLHEVRLHETDKNIAFYRGEVG</sequence>
<evidence type="ECO:0000256" key="8">
    <source>
        <dbReference type="ARBA" id="ARBA00023007"/>
    </source>
</evidence>
<dbReference type="PROSITE" id="PS00988">
    <property type="entry name" value="PTPS_2"/>
    <property type="match status" value="1"/>
</dbReference>
<dbReference type="PROSITE" id="PS00987">
    <property type="entry name" value="PTPS_1"/>
    <property type="match status" value="1"/>
</dbReference>
<proteinExistence type="inferred from homology"/>
<dbReference type="CDD" id="cd00470">
    <property type="entry name" value="PTPS"/>
    <property type="match status" value="1"/>
</dbReference>
<dbReference type="EC" id="4.2.3.12" evidence="4"/>
<dbReference type="OrthoDB" id="14045at2759"/>
<evidence type="ECO:0000256" key="7">
    <source>
        <dbReference type="ARBA" id="ARBA00022833"/>
    </source>
</evidence>
<dbReference type="EMBL" id="BDGG01000003">
    <property type="protein sequence ID" value="GAU95632.1"/>
    <property type="molecule type" value="Genomic_DNA"/>
</dbReference>
<keyword evidence="9" id="KW-0456">Lyase</keyword>
<dbReference type="GO" id="GO:0005739">
    <property type="term" value="C:mitochondrion"/>
    <property type="evidence" value="ECO:0007669"/>
    <property type="project" value="TreeGrafter"/>
</dbReference>
<dbReference type="InterPro" id="IPR038418">
    <property type="entry name" value="6-PTP_synth/QueD_sf"/>
</dbReference>
<dbReference type="InterPro" id="IPR007115">
    <property type="entry name" value="6-PTP_synth/QueD"/>
</dbReference>
<dbReference type="GO" id="GO:0006729">
    <property type="term" value="P:tetrahydrobiopterin biosynthetic process"/>
    <property type="evidence" value="ECO:0007669"/>
    <property type="project" value="UniProtKB-UniPathway"/>
</dbReference>
<dbReference type="PANTHER" id="PTHR12589:SF7">
    <property type="entry name" value="6-PYRUVOYL TETRAHYDROBIOPTERIN SYNTHASE"/>
    <property type="match status" value="1"/>
</dbReference>
<dbReference type="STRING" id="947166.A0A1D1V6E9"/>
<keyword evidence="8" id="KW-0783">Tetrahydrobiopterin biosynthesis</keyword>
<accession>A0A1D1V6E9</accession>